<dbReference type="CDD" id="cd08939">
    <property type="entry name" value="KDSR-like_SDR_c"/>
    <property type="match status" value="1"/>
</dbReference>
<evidence type="ECO:0000256" key="13">
    <source>
        <dbReference type="ARBA" id="ARBA00081952"/>
    </source>
</evidence>
<reference evidence="17" key="1">
    <citation type="journal article" date="2013" name="Science">
        <title>The Amborella genome and the evolution of flowering plants.</title>
        <authorList>
            <consortium name="Amborella Genome Project"/>
        </authorList>
    </citation>
    <scope>NUCLEOTIDE SEQUENCE [LARGE SCALE GENOMIC DNA]</scope>
</reference>
<dbReference type="InterPro" id="IPR036291">
    <property type="entry name" value="NAD(P)-bd_dom_sf"/>
</dbReference>
<keyword evidence="5" id="KW-0547">Nucleotide-binding</keyword>
<evidence type="ECO:0000256" key="8">
    <source>
        <dbReference type="ARBA" id="ARBA00022919"/>
    </source>
</evidence>
<dbReference type="PANTHER" id="PTHR43550">
    <property type="entry name" value="3-KETODIHYDROSPHINGOSINE REDUCTASE"/>
    <property type="match status" value="1"/>
</dbReference>
<dbReference type="EC" id="1.1.1.102" evidence="11"/>
<keyword evidence="6" id="KW-0256">Endoplasmic reticulum</keyword>
<dbReference type="HOGENOM" id="CLU_010194_3_2_1"/>
<dbReference type="Gramene" id="ERN12310">
    <property type="protein sequence ID" value="ERN12310"/>
    <property type="gene ID" value="AMTR_s00025p00047220"/>
</dbReference>
<dbReference type="FunFam" id="3.40.50.720:FF:000165">
    <property type="entry name" value="3-ketodihydrosphingosine reductase"/>
    <property type="match status" value="1"/>
</dbReference>
<keyword evidence="15" id="KW-0472">Membrane</keyword>
<sequence length="355" mass="38489">MASSFFLLLMLLVVAPLALLLFLRLIARPRLTKVPIKGRHVLISGGSSGIGLAMAELAAMEGASCVSILARDPRKLEDAKCQIQLSTGLPDDRVRVLIADVRDFEGVKRVVEEASAGGPPVDVLVCNQGVFVPQELESQEMDTAKYMVDINLIGTLHLIKAVLPQMKHRDDPSTPASIALMSSQAGQVGIYGYVAYSASKFGLRGLGEALQQEVIVDNIRVSLIFPPETQTPGLLEENKTKPEITKIIAASSYAMEAKEVARKALDGIKAGRFIVTCNFEGFMLSIATAGVSPQTSYGMAFIEVVAAGFIRVVGLCFLWNWFGIAERWHAERKNRVCFCHSLVIFHAFIEGGVIA</sequence>
<keyword evidence="10" id="KW-0443">Lipid metabolism</keyword>
<comment type="catalytic activity">
    <reaction evidence="12">
        <text>sphinganine + NADP(+) = 3-oxosphinganine + NADPH + H(+)</text>
        <dbReference type="Rhea" id="RHEA:22640"/>
        <dbReference type="ChEBI" id="CHEBI:15378"/>
        <dbReference type="ChEBI" id="CHEBI:57783"/>
        <dbReference type="ChEBI" id="CHEBI:57817"/>
        <dbReference type="ChEBI" id="CHEBI:58299"/>
        <dbReference type="ChEBI" id="CHEBI:58349"/>
        <dbReference type="EC" id="1.1.1.102"/>
    </reaction>
</comment>
<comment type="similarity">
    <text evidence="4">Belongs to the short-chain dehydrogenases/reductases (SDR) family.</text>
</comment>
<dbReference type="InterPro" id="IPR020904">
    <property type="entry name" value="Sc_DH/Rdtase_CS"/>
</dbReference>
<evidence type="ECO:0000256" key="2">
    <source>
        <dbReference type="ARBA" id="ARBA00004760"/>
    </source>
</evidence>
<evidence type="ECO:0000256" key="9">
    <source>
        <dbReference type="ARBA" id="ARBA00023002"/>
    </source>
</evidence>
<protein>
    <recommendedName>
        <fullName evidence="11">3-dehydrosphinganine reductase</fullName>
        <ecNumber evidence="11">1.1.1.102</ecNumber>
    </recommendedName>
    <alternativeName>
        <fullName evidence="14">3-ketodihydrosphingosine reductase</fullName>
    </alternativeName>
    <alternativeName>
        <fullName evidence="13">3-ketosphinganine reductase</fullName>
    </alternativeName>
</protein>
<evidence type="ECO:0000256" key="12">
    <source>
        <dbReference type="ARBA" id="ARBA00050489"/>
    </source>
</evidence>
<comment type="subcellular location">
    <subcellularLocation>
        <location evidence="1">Endoplasmic reticulum</location>
    </subcellularLocation>
</comment>
<dbReference type="InterPro" id="IPR045022">
    <property type="entry name" value="KDSR-like"/>
</dbReference>
<accession>W1PXX2</accession>
<dbReference type="PANTHER" id="PTHR43550:SF3">
    <property type="entry name" value="3-KETODIHYDROSPHINGOSINE REDUCTASE"/>
    <property type="match status" value="1"/>
</dbReference>
<evidence type="ECO:0000313" key="17">
    <source>
        <dbReference type="Proteomes" id="UP000017836"/>
    </source>
</evidence>
<keyword evidence="15" id="KW-1133">Transmembrane helix</keyword>
<dbReference type="Pfam" id="PF00106">
    <property type="entry name" value="adh_short"/>
    <property type="match status" value="1"/>
</dbReference>
<evidence type="ECO:0000256" key="4">
    <source>
        <dbReference type="ARBA" id="ARBA00006484"/>
    </source>
</evidence>
<evidence type="ECO:0000256" key="15">
    <source>
        <dbReference type="SAM" id="Phobius"/>
    </source>
</evidence>
<keyword evidence="9" id="KW-0560">Oxidoreductase</keyword>
<evidence type="ECO:0000256" key="11">
    <source>
        <dbReference type="ARBA" id="ARBA00026112"/>
    </source>
</evidence>
<feature type="transmembrane region" description="Helical" evidence="15">
    <location>
        <begin position="273"/>
        <end position="291"/>
    </location>
</feature>
<dbReference type="GO" id="GO:0000166">
    <property type="term" value="F:nucleotide binding"/>
    <property type="evidence" value="ECO:0007669"/>
    <property type="project" value="UniProtKB-KW"/>
</dbReference>
<organism evidence="16 17">
    <name type="scientific">Amborella trichopoda</name>
    <dbReference type="NCBI Taxonomy" id="13333"/>
    <lineage>
        <taxon>Eukaryota</taxon>
        <taxon>Viridiplantae</taxon>
        <taxon>Streptophyta</taxon>
        <taxon>Embryophyta</taxon>
        <taxon>Tracheophyta</taxon>
        <taxon>Spermatophyta</taxon>
        <taxon>Magnoliopsida</taxon>
        <taxon>Amborellales</taxon>
        <taxon>Amborellaceae</taxon>
        <taxon>Amborella</taxon>
    </lineage>
</organism>
<keyword evidence="15" id="KW-0812">Transmembrane</keyword>
<evidence type="ECO:0000256" key="14">
    <source>
        <dbReference type="ARBA" id="ARBA00083783"/>
    </source>
</evidence>
<proteinExistence type="inferred from homology"/>
<dbReference type="PRINTS" id="PR00081">
    <property type="entry name" value="GDHRDH"/>
</dbReference>
<dbReference type="Proteomes" id="UP000017836">
    <property type="component" value="Unassembled WGS sequence"/>
</dbReference>
<keyword evidence="8" id="KW-0746">Sphingolipid metabolism</keyword>
<gene>
    <name evidence="16" type="ORF">AMTR_s00025p00047220</name>
</gene>
<feature type="transmembrane region" description="Helical" evidence="15">
    <location>
        <begin position="297"/>
        <end position="322"/>
    </location>
</feature>
<dbReference type="GO" id="GO:0006666">
    <property type="term" value="P:3-keto-sphinganine metabolic process"/>
    <property type="evidence" value="ECO:0000318"/>
    <property type="project" value="GO_Central"/>
</dbReference>
<dbReference type="SUPFAM" id="SSF51735">
    <property type="entry name" value="NAD(P)-binding Rossmann-fold domains"/>
    <property type="match status" value="1"/>
</dbReference>
<feature type="transmembrane region" description="Helical" evidence="15">
    <location>
        <begin position="6"/>
        <end position="27"/>
    </location>
</feature>
<comment type="pathway">
    <text evidence="3">Sphingolipid metabolism.</text>
</comment>
<dbReference type="EMBL" id="KI392614">
    <property type="protein sequence ID" value="ERN12310.1"/>
    <property type="molecule type" value="Genomic_DNA"/>
</dbReference>
<dbReference type="STRING" id="13333.W1PXX2"/>
<evidence type="ECO:0000256" key="10">
    <source>
        <dbReference type="ARBA" id="ARBA00023098"/>
    </source>
</evidence>
<dbReference type="GO" id="GO:0005789">
    <property type="term" value="C:endoplasmic reticulum membrane"/>
    <property type="evidence" value="ECO:0000318"/>
    <property type="project" value="GO_Central"/>
</dbReference>
<dbReference type="GO" id="GO:0030148">
    <property type="term" value="P:sphingolipid biosynthetic process"/>
    <property type="evidence" value="ECO:0000318"/>
    <property type="project" value="GO_Central"/>
</dbReference>
<dbReference type="Gene3D" id="3.40.50.720">
    <property type="entry name" value="NAD(P)-binding Rossmann-like Domain"/>
    <property type="match status" value="1"/>
</dbReference>
<evidence type="ECO:0000256" key="3">
    <source>
        <dbReference type="ARBA" id="ARBA00004991"/>
    </source>
</evidence>
<dbReference type="OMA" id="ICGVFEE"/>
<evidence type="ECO:0000256" key="1">
    <source>
        <dbReference type="ARBA" id="ARBA00004240"/>
    </source>
</evidence>
<evidence type="ECO:0000313" key="16">
    <source>
        <dbReference type="EMBL" id="ERN12310.1"/>
    </source>
</evidence>
<comment type="pathway">
    <text evidence="2">Lipid metabolism; sphingolipid metabolism.</text>
</comment>
<evidence type="ECO:0000256" key="5">
    <source>
        <dbReference type="ARBA" id="ARBA00022741"/>
    </source>
</evidence>
<dbReference type="InterPro" id="IPR002347">
    <property type="entry name" value="SDR_fam"/>
</dbReference>
<evidence type="ECO:0000256" key="7">
    <source>
        <dbReference type="ARBA" id="ARBA00022857"/>
    </source>
</evidence>
<keyword evidence="17" id="KW-1185">Reference proteome</keyword>
<dbReference type="GO" id="GO:0047560">
    <property type="term" value="F:3-dehydrosphinganine reductase activity"/>
    <property type="evidence" value="ECO:0000318"/>
    <property type="project" value="GO_Central"/>
</dbReference>
<dbReference type="PROSITE" id="PS00061">
    <property type="entry name" value="ADH_SHORT"/>
    <property type="match status" value="1"/>
</dbReference>
<evidence type="ECO:0000256" key="6">
    <source>
        <dbReference type="ARBA" id="ARBA00022824"/>
    </source>
</evidence>
<keyword evidence="7" id="KW-0521">NADP</keyword>
<dbReference type="eggNOG" id="KOG1210">
    <property type="taxonomic scope" value="Eukaryota"/>
</dbReference>
<name>W1PXX2_AMBTC</name>
<dbReference type="AlphaFoldDB" id="W1PXX2"/>